<evidence type="ECO:0000313" key="13">
    <source>
        <dbReference type="EMBL" id="KAG6449780.1"/>
    </source>
</evidence>
<feature type="domain" description="GIY-YIG" evidence="12">
    <location>
        <begin position="9"/>
        <end position="96"/>
    </location>
</feature>
<comment type="subunit">
    <text evidence="11">Forms a heterodimer with a member of the SLX4 family.</text>
</comment>
<reference evidence="13" key="2">
    <citation type="submission" date="2020-12" db="EMBL/GenBank/DDBJ databases">
        <authorList>
            <person name="Kanost M."/>
        </authorList>
    </citation>
    <scope>NUCLEOTIDE SEQUENCE</scope>
</reference>
<evidence type="ECO:0000256" key="4">
    <source>
        <dbReference type="ARBA" id="ARBA00022763"/>
    </source>
</evidence>
<reference evidence="13" key="1">
    <citation type="journal article" date="2016" name="Insect Biochem. Mol. Biol.">
        <title>Multifaceted biological insights from a draft genome sequence of the tobacco hornworm moth, Manduca sexta.</title>
        <authorList>
            <person name="Kanost M.R."/>
            <person name="Arrese E.L."/>
            <person name="Cao X."/>
            <person name="Chen Y.R."/>
            <person name="Chellapilla S."/>
            <person name="Goldsmith M.R."/>
            <person name="Grosse-Wilde E."/>
            <person name="Heckel D.G."/>
            <person name="Herndon N."/>
            <person name="Jiang H."/>
            <person name="Papanicolaou A."/>
            <person name="Qu J."/>
            <person name="Soulages J.L."/>
            <person name="Vogel H."/>
            <person name="Walters J."/>
            <person name="Waterhouse R.M."/>
            <person name="Ahn S.J."/>
            <person name="Almeida F.C."/>
            <person name="An C."/>
            <person name="Aqrawi P."/>
            <person name="Bretschneider A."/>
            <person name="Bryant W.B."/>
            <person name="Bucks S."/>
            <person name="Chao H."/>
            <person name="Chevignon G."/>
            <person name="Christen J.M."/>
            <person name="Clarke D.F."/>
            <person name="Dittmer N.T."/>
            <person name="Ferguson L.C.F."/>
            <person name="Garavelou S."/>
            <person name="Gordon K.H.J."/>
            <person name="Gunaratna R.T."/>
            <person name="Han Y."/>
            <person name="Hauser F."/>
            <person name="He Y."/>
            <person name="Heidel-Fischer H."/>
            <person name="Hirsh A."/>
            <person name="Hu Y."/>
            <person name="Jiang H."/>
            <person name="Kalra D."/>
            <person name="Klinner C."/>
            <person name="Konig C."/>
            <person name="Kovar C."/>
            <person name="Kroll A.R."/>
            <person name="Kuwar S.S."/>
            <person name="Lee S.L."/>
            <person name="Lehman R."/>
            <person name="Li K."/>
            <person name="Li Z."/>
            <person name="Liang H."/>
            <person name="Lovelace S."/>
            <person name="Lu Z."/>
            <person name="Mansfield J.H."/>
            <person name="McCulloch K.J."/>
            <person name="Mathew T."/>
            <person name="Morton B."/>
            <person name="Muzny D.M."/>
            <person name="Neunemann D."/>
            <person name="Ongeri F."/>
            <person name="Pauchet Y."/>
            <person name="Pu L.L."/>
            <person name="Pyrousis I."/>
            <person name="Rao X.J."/>
            <person name="Redding A."/>
            <person name="Roesel C."/>
            <person name="Sanchez-Gracia A."/>
            <person name="Schaack S."/>
            <person name="Shukla A."/>
            <person name="Tetreau G."/>
            <person name="Wang Y."/>
            <person name="Xiong G.H."/>
            <person name="Traut W."/>
            <person name="Walsh T.K."/>
            <person name="Worley K.C."/>
            <person name="Wu D."/>
            <person name="Wu W."/>
            <person name="Wu Y.Q."/>
            <person name="Zhang X."/>
            <person name="Zou Z."/>
            <person name="Zucker H."/>
            <person name="Briscoe A.D."/>
            <person name="Burmester T."/>
            <person name="Clem R.J."/>
            <person name="Feyereisen R."/>
            <person name="Grimmelikhuijzen C.J.P."/>
            <person name="Hamodrakas S.J."/>
            <person name="Hansson B.S."/>
            <person name="Huguet E."/>
            <person name="Jermiin L.S."/>
            <person name="Lan Q."/>
            <person name="Lehman H.K."/>
            <person name="Lorenzen M."/>
            <person name="Merzendorfer H."/>
            <person name="Michalopoulos I."/>
            <person name="Morton D.B."/>
            <person name="Muthukrishnan S."/>
            <person name="Oakeshott J.G."/>
            <person name="Palmer W."/>
            <person name="Park Y."/>
            <person name="Passarelli A.L."/>
            <person name="Rozas J."/>
            <person name="Schwartz L.M."/>
            <person name="Smith W."/>
            <person name="Southgate A."/>
            <person name="Vilcinskas A."/>
            <person name="Vogt R."/>
            <person name="Wang P."/>
            <person name="Werren J."/>
            <person name="Yu X.Q."/>
            <person name="Zhou J.J."/>
            <person name="Brown S.J."/>
            <person name="Scherer S.E."/>
            <person name="Richards S."/>
            <person name="Blissard G.W."/>
        </authorList>
    </citation>
    <scope>NUCLEOTIDE SEQUENCE</scope>
</reference>
<keyword evidence="9 11" id="KW-0234">DNA repair</keyword>
<dbReference type="FunFam" id="3.40.1440.10:FF:000008">
    <property type="entry name" value="Structure-specific endonuclease subunit SLX1 homolog"/>
    <property type="match status" value="1"/>
</dbReference>
<keyword evidence="10 11" id="KW-0539">Nucleus</keyword>
<dbReference type="Pfam" id="PF21202">
    <property type="entry name" value="SLX1_C"/>
    <property type="match status" value="1"/>
</dbReference>
<comment type="caution">
    <text evidence="11">Lacks conserved residue(s) required for the propagation of feature annotation.</text>
</comment>
<keyword evidence="2" id="KW-0479">Metal-binding</keyword>
<keyword evidence="6 11" id="KW-0378">Hydrolase</keyword>
<evidence type="ECO:0000256" key="5">
    <source>
        <dbReference type="ARBA" id="ARBA00022771"/>
    </source>
</evidence>
<comment type="cofactor">
    <cofactor evidence="11">
        <name>a divalent metal cation</name>
        <dbReference type="ChEBI" id="CHEBI:60240"/>
    </cofactor>
</comment>
<keyword evidence="4 11" id="KW-0227">DNA damage</keyword>
<dbReference type="HAMAP" id="MF_03100">
    <property type="entry name" value="Endonuc_su_Slx1"/>
    <property type="match status" value="1"/>
</dbReference>
<dbReference type="InterPro" id="IPR048749">
    <property type="entry name" value="SLX1_C"/>
</dbReference>
<comment type="subcellular location">
    <subcellularLocation>
        <location evidence="11">Nucleus</location>
    </subcellularLocation>
</comment>
<evidence type="ECO:0000313" key="14">
    <source>
        <dbReference type="Proteomes" id="UP000791440"/>
    </source>
</evidence>
<dbReference type="Proteomes" id="UP000791440">
    <property type="component" value="Unassembled WGS sequence"/>
</dbReference>
<dbReference type="PANTHER" id="PTHR20208:SF10">
    <property type="entry name" value="STRUCTURE-SPECIFIC ENDONUCLEASE SUBUNIT SLX1"/>
    <property type="match status" value="1"/>
</dbReference>
<evidence type="ECO:0000256" key="8">
    <source>
        <dbReference type="ARBA" id="ARBA00023172"/>
    </source>
</evidence>
<dbReference type="EC" id="3.1.-.-" evidence="11"/>
<dbReference type="GO" id="GO:0017108">
    <property type="term" value="F:5'-flap endonuclease activity"/>
    <property type="evidence" value="ECO:0007669"/>
    <property type="project" value="InterPro"/>
</dbReference>
<dbReference type="AlphaFoldDB" id="A0A922CK09"/>
<keyword evidence="7" id="KW-0862">Zinc</keyword>
<dbReference type="PROSITE" id="PS50164">
    <property type="entry name" value="GIY_YIG"/>
    <property type="match status" value="1"/>
</dbReference>
<evidence type="ECO:0000256" key="3">
    <source>
        <dbReference type="ARBA" id="ARBA00022759"/>
    </source>
</evidence>
<dbReference type="GO" id="GO:0033557">
    <property type="term" value="C:Slx1-Slx4 complex"/>
    <property type="evidence" value="ECO:0007669"/>
    <property type="project" value="UniProtKB-UniRule"/>
</dbReference>
<evidence type="ECO:0000259" key="12">
    <source>
        <dbReference type="PROSITE" id="PS50164"/>
    </source>
</evidence>
<dbReference type="GO" id="GO:0000724">
    <property type="term" value="P:double-strand break repair via homologous recombination"/>
    <property type="evidence" value="ECO:0007669"/>
    <property type="project" value="TreeGrafter"/>
</dbReference>
<gene>
    <name evidence="13" type="ORF">O3G_MSEX006221</name>
</gene>
<evidence type="ECO:0000256" key="1">
    <source>
        <dbReference type="ARBA" id="ARBA00022722"/>
    </source>
</evidence>
<accession>A0A922CK09</accession>
<dbReference type="GO" id="GO:0008821">
    <property type="term" value="F:crossover junction DNA endonuclease activity"/>
    <property type="evidence" value="ECO:0007669"/>
    <property type="project" value="TreeGrafter"/>
</dbReference>
<evidence type="ECO:0000256" key="9">
    <source>
        <dbReference type="ARBA" id="ARBA00023204"/>
    </source>
</evidence>
<keyword evidence="14" id="KW-1185">Reference proteome</keyword>
<proteinExistence type="inferred from homology"/>
<dbReference type="EMBL" id="JH668378">
    <property type="protein sequence ID" value="KAG6449780.1"/>
    <property type="molecule type" value="Genomic_DNA"/>
</dbReference>
<dbReference type="InterPro" id="IPR027520">
    <property type="entry name" value="Slx1"/>
</dbReference>
<dbReference type="PANTHER" id="PTHR20208">
    <property type="entry name" value="STRUCTURE-SPECIFIC ENDONUCLEASE SUBUNIT SLX1"/>
    <property type="match status" value="1"/>
</dbReference>
<dbReference type="Pfam" id="PF01541">
    <property type="entry name" value="GIY-YIG"/>
    <property type="match status" value="1"/>
</dbReference>
<evidence type="ECO:0000256" key="10">
    <source>
        <dbReference type="ARBA" id="ARBA00023242"/>
    </source>
</evidence>
<keyword evidence="5" id="KW-0863">Zinc-finger</keyword>
<keyword evidence="8 11" id="KW-0233">DNA recombination</keyword>
<sequence length="291" mass="33943">MTEPELVEDFFGVYLLYCLNPKYKGRTYIGYTRDPNRRIMQHNRGTWAGGAHRTNNKGPWKMVLIVHGFPNNISALRFEWAWQNPTKTIRLQHLNLIKIPRKETEYKFKLRVLSEMLRVGPWYRLPLSVRWLETEYIEEFLIERKPPDHMVICQGPIKSKNLKKSTKCIELKNEECLLCSKYIADSQTRITCLNSTCKLKSHITCLADLFLSPGEYIPVRDDDMSDLDRMSEEDIVLGDNMSDDDKVSEVDISDDDIVADVDTAPKADTLKKSYEKNTDDYPSWFDDCEDL</sequence>
<protein>
    <recommendedName>
        <fullName evidence="11">Structure-specific endonuclease subunit SLX1 homolog</fullName>
        <ecNumber evidence="11">3.1.-.-</ecNumber>
    </recommendedName>
</protein>
<evidence type="ECO:0000256" key="11">
    <source>
        <dbReference type="HAMAP-Rule" id="MF_03100"/>
    </source>
</evidence>
<evidence type="ECO:0000256" key="7">
    <source>
        <dbReference type="ARBA" id="ARBA00022833"/>
    </source>
</evidence>
<dbReference type="InterPro" id="IPR050381">
    <property type="entry name" value="SLX1_endonuclease"/>
</dbReference>
<organism evidence="13 14">
    <name type="scientific">Manduca sexta</name>
    <name type="common">Tobacco hawkmoth</name>
    <name type="synonym">Tobacco hornworm</name>
    <dbReference type="NCBI Taxonomy" id="7130"/>
    <lineage>
        <taxon>Eukaryota</taxon>
        <taxon>Metazoa</taxon>
        <taxon>Ecdysozoa</taxon>
        <taxon>Arthropoda</taxon>
        <taxon>Hexapoda</taxon>
        <taxon>Insecta</taxon>
        <taxon>Pterygota</taxon>
        <taxon>Neoptera</taxon>
        <taxon>Endopterygota</taxon>
        <taxon>Lepidoptera</taxon>
        <taxon>Glossata</taxon>
        <taxon>Ditrysia</taxon>
        <taxon>Bombycoidea</taxon>
        <taxon>Sphingidae</taxon>
        <taxon>Sphinginae</taxon>
        <taxon>Sphingini</taxon>
        <taxon>Manduca</taxon>
    </lineage>
</organism>
<comment type="similarity">
    <text evidence="11">Belongs to the SLX1 family.</text>
</comment>
<name>A0A922CK09_MANSE</name>
<dbReference type="InterPro" id="IPR000305">
    <property type="entry name" value="GIY-YIG_endonuc"/>
</dbReference>
<dbReference type="CDD" id="cd10455">
    <property type="entry name" value="GIY-YIG_SLX1"/>
    <property type="match status" value="1"/>
</dbReference>
<dbReference type="SMART" id="SM00465">
    <property type="entry name" value="GIYc"/>
    <property type="match status" value="1"/>
</dbReference>
<comment type="caution">
    <text evidence="13">The sequence shown here is derived from an EMBL/GenBank/DDBJ whole genome shotgun (WGS) entry which is preliminary data.</text>
</comment>
<evidence type="ECO:0000256" key="2">
    <source>
        <dbReference type="ARBA" id="ARBA00022723"/>
    </source>
</evidence>
<comment type="function">
    <text evidence="11">Catalytic subunit of a heterodimeric structure-specific endonuclease that resolves DNA secondary structures generated during DNA repair and recombination. Has endonuclease activity towards branched DNA substrates, introducing single-strand cuts in duplex DNA close to junctions with ss-DNA.</text>
</comment>
<keyword evidence="3 11" id="KW-0255">Endonuclease</keyword>
<evidence type="ECO:0000256" key="6">
    <source>
        <dbReference type="ARBA" id="ARBA00022801"/>
    </source>
</evidence>
<dbReference type="GO" id="GO:0008270">
    <property type="term" value="F:zinc ion binding"/>
    <property type="evidence" value="ECO:0007669"/>
    <property type="project" value="UniProtKB-KW"/>
</dbReference>
<keyword evidence="1 11" id="KW-0540">Nuclease</keyword>